<evidence type="ECO:0000313" key="1">
    <source>
        <dbReference type="EMBL" id="KAF2179478.1"/>
    </source>
</evidence>
<dbReference type="EMBL" id="ML994666">
    <property type="protein sequence ID" value="KAF2179478.1"/>
    <property type="molecule type" value="Genomic_DNA"/>
</dbReference>
<name>A0A6A6DM22_9PEZI</name>
<keyword evidence="2" id="KW-1185">Reference proteome</keyword>
<protein>
    <submittedName>
        <fullName evidence="1">Uncharacterized protein</fullName>
    </submittedName>
</protein>
<proteinExistence type="predicted"/>
<dbReference type="Proteomes" id="UP000800200">
    <property type="component" value="Unassembled WGS sequence"/>
</dbReference>
<organism evidence="1 2">
    <name type="scientific">Zopfia rhizophila CBS 207.26</name>
    <dbReference type="NCBI Taxonomy" id="1314779"/>
    <lineage>
        <taxon>Eukaryota</taxon>
        <taxon>Fungi</taxon>
        <taxon>Dikarya</taxon>
        <taxon>Ascomycota</taxon>
        <taxon>Pezizomycotina</taxon>
        <taxon>Dothideomycetes</taxon>
        <taxon>Dothideomycetes incertae sedis</taxon>
        <taxon>Zopfiaceae</taxon>
        <taxon>Zopfia</taxon>
    </lineage>
</organism>
<gene>
    <name evidence="1" type="ORF">K469DRAFT_693988</name>
</gene>
<dbReference type="AlphaFoldDB" id="A0A6A6DM22"/>
<accession>A0A6A6DM22</accession>
<sequence length="255" mass="28844">MRHPRRDIPFQDTGLILLDSDLSDLLIVFPNPPQRLESIQQTTRNLPSSEDEISDTDLKNPIQRLLLTEKLDLPPHLFPKLRCPFVLLGGTGVLISLPPRLSLVSQFEEDVVCSQPKRPIGIQKLSQESPKYEETPLLPEFTRKAPQWPTFLSDLASSVWTAVSSSPPFLGPVERYHPLVYPTESKQQSQTQPTTFCATPSQPIIIPHREKQESAFLSPPVRAARRARLETMTRMQQSGLTLWQRAVDGVEKNEP</sequence>
<evidence type="ECO:0000313" key="2">
    <source>
        <dbReference type="Proteomes" id="UP000800200"/>
    </source>
</evidence>
<reference evidence="1" key="1">
    <citation type="journal article" date="2020" name="Stud. Mycol.">
        <title>101 Dothideomycetes genomes: a test case for predicting lifestyles and emergence of pathogens.</title>
        <authorList>
            <person name="Haridas S."/>
            <person name="Albert R."/>
            <person name="Binder M."/>
            <person name="Bloem J."/>
            <person name="Labutti K."/>
            <person name="Salamov A."/>
            <person name="Andreopoulos B."/>
            <person name="Baker S."/>
            <person name="Barry K."/>
            <person name="Bills G."/>
            <person name="Bluhm B."/>
            <person name="Cannon C."/>
            <person name="Castanera R."/>
            <person name="Culley D."/>
            <person name="Daum C."/>
            <person name="Ezra D."/>
            <person name="Gonzalez J."/>
            <person name="Henrissat B."/>
            <person name="Kuo A."/>
            <person name="Liang C."/>
            <person name="Lipzen A."/>
            <person name="Lutzoni F."/>
            <person name="Magnuson J."/>
            <person name="Mondo S."/>
            <person name="Nolan M."/>
            <person name="Ohm R."/>
            <person name="Pangilinan J."/>
            <person name="Park H.-J."/>
            <person name="Ramirez L."/>
            <person name="Alfaro M."/>
            <person name="Sun H."/>
            <person name="Tritt A."/>
            <person name="Yoshinaga Y."/>
            <person name="Zwiers L.-H."/>
            <person name="Turgeon B."/>
            <person name="Goodwin S."/>
            <person name="Spatafora J."/>
            <person name="Crous P."/>
            <person name="Grigoriev I."/>
        </authorList>
    </citation>
    <scope>NUCLEOTIDE SEQUENCE</scope>
    <source>
        <strain evidence="1">CBS 207.26</strain>
    </source>
</reference>